<evidence type="ECO:0000256" key="2">
    <source>
        <dbReference type="ARBA" id="ARBA00009941"/>
    </source>
</evidence>
<dbReference type="PANTHER" id="PTHR12000">
    <property type="entry name" value="HEMOGLOBINASE FAMILY MEMBER"/>
    <property type="match status" value="1"/>
</dbReference>
<accession>A0AAV2QHQ0</accession>
<dbReference type="InterPro" id="IPR046427">
    <property type="entry name" value="Legumain_prodom_sf"/>
</dbReference>
<feature type="active site" description="Nucleophile" evidence="8">
    <location>
        <position position="204"/>
    </location>
</feature>
<feature type="chain" id="PRO_5043438746" description="legumain" evidence="9">
    <location>
        <begin position="20"/>
        <end position="458"/>
    </location>
</feature>
<reference evidence="11 12" key="1">
    <citation type="submission" date="2024-05" db="EMBL/GenBank/DDBJ databases">
        <authorList>
            <person name="Wallberg A."/>
        </authorList>
    </citation>
    <scope>NUCLEOTIDE SEQUENCE [LARGE SCALE GENOMIC DNA]</scope>
</reference>
<dbReference type="GO" id="GO:0005773">
    <property type="term" value="C:vacuole"/>
    <property type="evidence" value="ECO:0007669"/>
    <property type="project" value="GOC"/>
</dbReference>
<dbReference type="Pfam" id="PF01650">
    <property type="entry name" value="Peptidase_C13"/>
    <property type="match status" value="1"/>
</dbReference>
<feature type="active site" evidence="8">
    <location>
        <position position="157"/>
    </location>
</feature>
<keyword evidence="12" id="KW-1185">Reference proteome</keyword>
<sequence length="458" mass="51378">MRLLKLTGVALMSISLVTAVIVPTGIIPTVPYKEEGELWALLVAGSSTWQNYRHQADLCHAYQILHAHGVPDDHIIVMMEDDIAYNKQNPTQGVIVNRPGGPNVYSGIPKDYTGVDVTYQNFLKILQGDEEGLKGIGTGKVIKSGPSDRIFVNMVDHGAPGIFGFPPHPNSGFHFLKATDLIDTINSMHKLSKYKKMVIYLESCQSGSMFQNLLPDDMNVLAVTASNAKEMSFACYLDDTLYKTYLGDVFSVKWMEDTDREDITIETLKSQYALVQKEVNKSHVLEWGDLSLNNEVMSLYLGSKKTLNNDVWYPPAFHDPCLNSSVASGDVALAIMEANMYTSFDSNEANYWSEEIIKLDKNRNYLVSVVEQLILEVVVDAQLVMDITTGEPQEIRHWDCYYENVQSFHDMCFDLGMNPYGLQHLHTLVNLCEHGFTSGEFTVAAKQVCTHPPFMDIF</sequence>
<dbReference type="AlphaFoldDB" id="A0AAV2QHQ0"/>
<evidence type="ECO:0000256" key="1">
    <source>
        <dbReference type="ARBA" id="ARBA00000810"/>
    </source>
</evidence>
<dbReference type="InterPro" id="IPR001096">
    <property type="entry name" value="Peptidase_C13"/>
</dbReference>
<protein>
    <recommendedName>
        <fullName evidence="3">legumain</fullName>
        <ecNumber evidence="3">3.4.22.34</ecNumber>
    </recommendedName>
</protein>
<keyword evidence="7" id="KW-0788">Thiol protease</keyword>
<dbReference type="Gene3D" id="1.10.132.130">
    <property type="match status" value="1"/>
</dbReference>
<evidence type="ECO:0000313" key="11">
    <source>
        <dbReference type="EMBL" id="CAL4087008.1"/>
    </source>
</evidence>
<dbReference type="EC" id="3.4.22.34" evidence="3"/>
<proteinExistence type="inferred from homology"/>
<evidence type="ECO:0000256" key="8">
    <source>
        <dbReference type="PIRSR" id="PIRSR019663-1"/>
    </source>
</evidence>
<dbReference type="Pfam" id="PF20985">
    <property type="entry name" value="Legum_prodom"/>
    <property type="match status" value="1"/>
</dbReference>
<comment type="similarity">
    <text evidence="2">Belongs to the peptidase C13 family.</text>
</comment>
<feature type="domain" description="Legumain prodomain" evidence="10">
    <location>
        <begin position="364"/>
        <end position="449"/>
    </location>
</feature>
<evidence type="ECO:0000256" key="6">
    <source>
        <dbReference type="ARBA" id="ARBA00022801"/>
    </source>
</evidence>
<dbReference type="FunFam" id="3.40.50.1460:FF:000006">
    <property type="entry name" value="Legumain"/>
    <property type="match status" value="1"/>
</dbReference>
<dbReference type="GO" id="GO:0051603">
    <property type="term" value="P:proteolysis involved in protein catabolic process"/>
    <property type="evidence" value="ECO:0007669"/>
    <property type="project" value="TreeGrafter"/>
</dbReference>
<evidence type="ECO:0000256" key="9">
    <source>
        <dbReference type="SAM" id="SignalP"/>
    </source>
</evidence>
<dbReference type="CDD" id="cd21115">
    <property type="entry name" value="legumain_C"/>
    <property type="match status" value="1"/>
</dbReference>
<dbReference type="Proteomes" id="UP001497623">
    <property type="component" value="Unassembled WGS sequence"/>
</dbReference>
<dbReference type="PIRSF" id="PIRSF019663">
    <property type="entry name" value="Legumain"/>
    <property type="match status" value="1"/>
</dbReference>
<comment type="catalytic activity">
    <reaction evidence="1">
        <text>Hydrolysis of proteins and small molecule substrates at -Asn-|-Xaa- bonds.</text>
        <dbReference type="EC" id="3.4.22.34"/>
    </reaction>
</comment>
<dbReference type="Gene3D" id="3.40.50.1460">
    <property type="match status" value="1"/>
</dbReference>
<evidence type="ECO:0000259" key="10">
    <source>
        <dbReference type="Pfam" id="PF20985"/>
    </source>
</evidence>
<organism evidence="11 12">
    <name type="scientific">Meganyctiphanes norvegica</name>
    <name type="common">Northern krill</name>
    <name type="synonym">Thysanopoda norvegica</name>
    <dbReference type="NCBI Taxonomy" id="48144"/>
    <lineage>
        <taxon>Eukaryota</taxon>
        <taxon>Metazoa</taxon>
        <taxon>Ecdysozoa</taxon>
        <taxon>Arthropoda</taxon>
        <taxon>Crustacea</taxon>
        <taxon>Multicrustacea</taxon>
        <taxon>Malacostraca</taxon>
        <taxon>Eumalacostraca</taxon>
        <taxon>Eucarida</taxon>
        <taxon>Euphausiacea</taxon>
        <taxon>Euphausiidae</taxon>
        <taxon>Meganyctiphanes</taxon>
    </lineage>
</organism>
<evidence type="ECO:0000256" key="7">
    <source>
        <dbReference type="ARBA" id="ARBA00022807"/>
    </source>
</evidence>
<dbReference type="PRINTS" id="PR00776">
    <property type="entry name" value="HEMOGLOBNASE"/>
</dbReference>
<comment type="caution">
    <text evidence="11">The sequence shown here is derived from an EMBL/GenBank/DDBJ whole genome shotgun (WGS) entry which is preliminary data.</text>
</comment>
<dbReference type="PANTHER" id="PTHR12000:SF42">
    <property type="entry name" value="LEGUMAIN"/>
    <property type="match status" value="1"/>
</dbReference>
<feature type="signal peptide" evidence="9">
    <location>
        <begin position="1"/>
        <end position="19"/>
    </location>
</feature>
<dbReference type="GO" id="GO:0004197">
    <property type="term" value="F:cysteine-type endopeptidase activity"/>
    <property type="evidence" value="ECO:0007669"/>
    <property type="project" value="UniProtKB-EC"/>
</dbReference>
<gene>
    <name evidence="11" type="ORF">MNOR_LOCUS13131</name>
</gene>
<evidence type="ECO:0000256" key="3">
    <source>
        <dbReference type="ARBA" id="ARBA00012628"/>
    </source>
</evidence>
<dbReference type="EMBL" id="CAXKWB010007412">
    <property type="protein sequence ID" value="CAL4087008.1"/>
    <property type="molecule type" value="Genomic_DNA"/>
</dbReference>
<evidence type="ECO:0000313" key="12">
    <source>
        <dbReference type="Proteomes" id="UP001497623"/>
    </source>
</evidence>
<dbReference type="InterPro" id="IPR048501">
    <property type="entry name" value="Legum_prodom"/>
</dbReference>
<keyword evidence="6" id="KW-0378">Hydrolase</keyword>
<evidence type="ECO:0000256" key="4">
    <source>
        <dbReference type="ARBA" id="ARBA00022670"/>
    </source>
</evidence>
<dbReference type="GO" id="GO:0006624">
    <property type="term" value="P:vacuolar protein processing"/>
    <property type="evidence" value="ECO:0007669"/>
    <property type="project" value="TreeGrafter"/>
</dbReference>
<keyword evidence="5 9" id="KW-0732">Signal</keyword>
<name>A0AAV2QHQ0_MEGNR</name>
<keyword evidence="4" id="KW-0645">Protease</keyword>
<evidence type="ECO:0000256" key="5">
    <source>
        <dbReference type="ARBA" id="ARBA00022729"/>
    </source>
</evidence>